<feature type="domain" description="BZIP" evidence="7">
    <location>
        <begin position="1"/>
        <end position="60"/>
    </location>
</feature>
<dbReference type="HOGENOM" id="CLU_193387_0_0_1"/>
<dbReference type="InParanoid" id="A0A067MQ37"/>
<evidence type="ECO:0000256" key="3">
    <source>
        <dbReference type="ARBA" id="ARBA00023125"/>
    </source>
</evidence>
<keyword evidence="4" id="KW-0804">Transcription</keyword>
<sequence length="60" mass="7153">SVDEKRRRNTVASARFRIKKKQRILNLERTVSDLEGRAEDLEKEAAELRKENVWLKEMVI</sequence>
<dbReference type="InterPro" id="IPR046347">
    <property type="entry name" value="bZIP_sf"/>
</dbReference>
<dbReference type="Gene3D" id="1.20.5.170">
    <property type="match status" value="1"/>
</dbReference>
<dbReference type="EMBL" id="KL198042">
    <property type="protein sequence ID" value="KDQ13716.1"/>
    <property type="molecule type" value="Genomic_DNA"/>
</dbReference>
<keyword evidence="6" id="KW-0175">Coiled coil</keyword>
<dbReference type="GO" id="GO:0001228">
    <property type="term" value="F:DNA-binding transcription activator activity, RNA polymerase II-specific"/>
    <property type="evidence" value="ECO:0007669"/>
    <property type="project" value="TreeGrafter"/>
</dbReference>
<dbReference type="GO" id="GO:0005634">
    <property type="term" value="C:nucleus"/>
    <property type="evidence" value="ECO:0007669"/>
    <property type="project" value="UniProtKB-SubCell"/>
</dbReference>
<evidence type="ECO:0000256" key="1">
    <source>
        <dbReference type="ARBA" id="ARBA00004123"/>
    </source>
</evidence>
<name>A0A067MQ37_BOTB1</name>
<dbReference type="Proteomes" id="UP000027195">
    <property type="component" value="Unassembled WGS sequence"/>
</dbReference>
<reference evidence="9" key="1">
    <citation type="journal article" date="2014" name="Proc. Natl. Acad. Sci. U.S.A.">
        <title>Extensive sampling of basidiomycete genomes demonstrates inadequacy of the white-rot/brown-rot paradigm for wood decay fungi.</title>
        <authorList>
            <person name="Riley R."/>
            <person name="Salamov A.A."/>
            <person name="Brown D.W."/>
            <person name="Nagy L.G."/>
            <person name="Floudas D."/>
            <person name="Held B.W."/>
            <person name="Levasseur A."/>
            <person name="Lombard V."/>
            <person name="Morin E."/>
            <person name="Otillar R."/>
            <person name="Lindquist E.A."/>
            <person name="Sun H."/>
            <person name="LaButti K.M."/>
            <person name="Schmutz J."/>
            <person name="Jabbour D."/>
            <person name="Luo H."/>
            <person name="Baker S.E."/>
            <person name="Pisabarro A.G."/>
            <person name="Walton J.D."/>
            <person name="Blanchette R.A."/>
            <person name="Henrissat B."/>
            <person name="Martin F."/>
            <person name="Cullen D."/>
            <person name="Hibbett D.S."/>
            <person name="Grigoriev I.V."/>
        </authorList>
    </citation>
    <scope>NUCLEOTIDE SEQUENCE [LARGE SCALE GENOMIC DNA]</scope>
    <source>
        <strain evidence="9">FD-172 SS1</strain>
    </source>
</reference>
<feature type="coiled-coil region" evidence="6">
    <location>
        <begin position="24"/>
        <end position="58"/>
    </location>
</feature>
<dbReference type="OrthoDB" id="1939598at2759"/>
<accession>A0A067MQ37</accession>
<dbReference type="GO" id="GO:0000977">
    <property type="term" value="F:RNA polymerase II transcription regulatory region sequence-specific DNA binding"/>
    <property type="evidence" value="ECO:0007669"/>
    <property type="project" value="TreeGrafter"/>
</dbReference>
<evidence type="ECO:0000313" key="9">
    <source>
        <dbReference type="Proteomes" id="UP000027195"/>
    </source>
</evidence>
<organism evidence="8 9">
    <name type="scientific">Botryobasidium botryosum (strain FD-172 SS1)</name>
    <dbReference type="NCBI Taxonomy" id="930990"/>
    <lineage>
        <taxon>Eukaryota</taxon>
        <taxon>Fungi</taxon>
        <taxon>Dikarya</taxon>
        <taxon>Basidiomycota</taxon>
        <taxon>Agaricomycotina</taxon>
        <taxon>Agaricomycetes</taxon>
        <taxon>Cantharellales</taxon>
        <taxon>Botryobasidiaceae</taxon>
        <taxon>Botryobasidium</taxon>
    </lineage>
</organism>
<evidence type="ECO:0000256" key="5">
    <source>
        <dbReference type="ARBA" id="ARBA00023242"/>
    </source>
</evidence>
<evidence type="ECO:0000256" key="2">
    <source>
        <dbReference type="ARBA" id="ARBA00023015"/>
    </source>
</evidence>
<dbReference type="SUPFAM" id="SSF57959">
    <property type="entry name" value="Leucine zipper domain"/>
    <property type="match status" value="1"/>
</dbReference>
<keyword evidence="9" id="KW-1185">Reference proteome</keyword>
<protein>
    <recommendedName>
        <fullName evidence="7">BZIP domain-containing protein</fullName>
    </recommendedName>
</protein>
<dbReference type="AlphaFoldDB" id="A0A067MQ37"/>
<evidence type="ECO:0000313" key="8">
    <source>
        <dbReference type="EMBL" id="KDQ13716.1"/>
    </source>
</evidence>
<keyword evidence="2" id="KW-0805">Transcription regulation</keyword>
<comment type="subcellular location">
    <subcellularLocation>
        <location evidence="1">Nucleus</location>
    </subcellularLocation>
</comment>
<dbReference type="STRING" id="930990.A0A067MQ37"/>
<keyword evidence="5" id="KW-0539">Nucleus</keyword>
<dbReference type="InterPro" id="IPR004827">
    <property type="entry name" value="bZIP"/>
</dbReference>
<proteinExistence type="predicted"/>
<dbReference type="PROSITE" id="PS50217">
    <property type="entry name" value="BZIP"/>
    <property type="match status" value="1"/>
</dbReference>
<dbReference type="Pfam" id="PF07716">
    <property type="entry name" value="bZIP_2"/>
    <property type="match status" value="1"/>
</dbReference>
<dbReference type="SMART" id="SM00338">
    <property type="entry name" value="BRLZ"/>
    <property type="match status" value="1"/>
</dbReference>
<dbReference type="PANTHER" id="PTHR13044">
    <property type="entry name" value="ACTIVATING TRANSCRIPTION FACTOR ATF 4/5"/>
    <property type="match status" value="1"/>
</dbReference>
<gene>
    <name evidence="8" type="ORF">BOTBODRAFT_78354</name>
</gene>
<evidence type="ECO:0000259" key="7">
    <source>
        <dbReference type="PROSITE" id="PS50217"/>
    </source>
</evidence>
<keyword evidence="3" id="KW-0238">DNA-binding</keyword>
<dbReference type="PANTHER" id="PTHR13044:SF14">
    <property type="entry name" value="CRYPTOCEPHAL, ISOFORM A"/>
    <property type="match status" value="1"/>
</dbReference>
<evidence type="ECO:0000256" key="4">
    <source>
        <dbReference type="ARBA" id="ARBA00023163"/>
    </source>
</evidence>
<feature type="non-terminal residue" evidence="8">
    <location>
        <position position="60"/>
    </location>
</feature>
<evidence type="ECO:0000256" key="6">
    <source>
        <dbReference type="SAM" id="Coils"/>
    </source>
</evidence>
<feature type="non-terminal residue" evidence="8">
    <location>
        <position position="1"/>
    </location>
</feature>
<dbReference type="PROSITE" id="PS00036">
    <property type="entry name" value="BZIP_BASIC"/>
    <property type="match status" value="1"/>
</dbReference>